<dbReference type="EMBL" id="LN890944">
    <property type="protein sequence ID" value="CUS15689.1"/>
    <property type="molecule type" value="Genomic_DNA"/>
</dbReference>
<organism evidence="2 3">
    <name type="scientific">Tuber aestivum</name>
    <name type="common">summer truffle</name>
    <dbReference type="NCBI Taxonomy" id="59557"/>
    <lineage>
        <taxon>Eukaryota</taxon>
        <taxon>Fungi</taxon>
        <taxon>Dikarya</taxon>
        <taxon>Ascomycota</taxon>
        <taxon>Pezizomycotina</taxon>
        <taxon>Pezizomycetes</taxon>
        <taxon>Pezizales</taxon>
        <taxon>Tuberaceae</taxon>
        <taxon>Tuber</taxon>
    </lineage>
</organism>
<feature type="coiled-coil region" evidence="1">
    <location>
        <begin position="116"/>
        <end position="197"/>
    </location>
</feature>
<name>A0A292Q7H5_9PEZI</name>
<accession>A0A292Q7H5</accession>
<dbReference type="Proteomes" id="UP001412239">
    <property type="component" value="Unassembled WGS sequence"/>
</dbReference>
<keyword evidence="1" id="KW-0175">Coiled coil</keyword>
<evidence type="ECO:0000313" key="2">
    <source>
        <dbReference type="EMBL" id="CUS15689.1"/>
    </source>
</evidence>
<evidence type="ECO:0000256" key="1">
    <source>
        <dbReference type="SAM" id="Coils"/>
    </source>
</evidence>
<protein>
    <submittedName>
        <fullName evidence="2">Uncharacterized protein</fullName>
    </submittedName>
</protein>
<keyword evidence="3" id="KW-1185">Reference proteome</keyword>
<evidence type="ECO:0000313" key="3">
    <source>
        <dbReference type="Proteomes" id="UP001412239"/>
    </source>
</evidence>
<sequence>MRNGLSKVPNGLRRGHGAPRLRGLLRHFGATVSGGNAVRHGGLDHTPVCDSILMTRLRIGTVAKIKDDAKASLIHALKTEELFVKPVKEDFCVGNSRGLDLVNLSQRLDTQLAAMHKAITSQKESSEKKIAALEKEITAQKAASTEAITRQKDQKELSKKKIAALEKEITAQKAASTEAITRQKESSENLFAALEKEITAQKAASASLDKRIDRQKAVQEFTDTRQEERLQFLINSSGSYKKMRDRFISTYKRDHMRNATKADRKKISEGNLSVHGGDAVVDASLYSGPEARRKDPRVFTHLYGISPKKMKRIKHEKTIHLLNTHAAVLASNYMTGSKRFCHLFRVFVETFEKSNYDEKYLDDGINTDVTRAFWLFVDCLKTEVKRSRTVRGS</sequence>
<gene>
    <name evidence="2" type="ORF">GSTUAT00000182001</name>
</gene>
<reference evidence="2" key="1">
    <citation type="submission" date="2015-10" db="EMBL/GenBank/DDBJ databases">
        <authorList>
            <person name="Regsiter A."/>
            <person name="william w."/>
        </authorList>
    </citation>
    <scope>NUCLEOTIDE SEQUENCE</scope>
    <source>
        <strain evidence="2">Montdore</strain>
    </source>
</reference>
<proteinExistence type="predicted"/>
<dbReference type="AlphaFoldDB" id="A0A292Q7H5"/>